<dbReference type="OrthoDB" id="448954at2759"/>
<dbReference type="InterPro" id="IPR007719">
    <property type="entry name" value="PCS_N"/>
</dbReference>
<dbReference type="FunFam" id="3.90.70.30:FF:000001">
    <property type="entry name" value="Glutathione gamma-glutamylcysteinyltransferase 1"/>
    <property type="match status" value="1"/>
</dbReference>
<proteinExistence type="predicted"/>
<dbReference type="SUPFAM" id="SSF54001">
    <property type="entry name" value="Cysteine proteinases"/>
    <property type="match status" value="1"/>
</dbReference>
<dbReference type="Gene3D" id="3.90.70.30">
    <property type="entry name" value="Phytochelatin synthase, N-terminal domain"/>
    <property type="match status" value="1"/>
</dbReference>
<dbReference type="PANTHER" id="PTHR33447">
    <property type="entry name" value="GLUTATHIONE GAMMA-GLUTAMYLCYSTEINYLTRANSFERASE"/>
    <property type="match status" value="1"/>
</dbReference>
<dbReference type="InterPro" id="IPR038765">
    <property type="entry name" value="Papain-like_cys_pep_sf"/>
</dbReference>
<dbReference type="GO" id="GO:0046872">
    <property type="term" value="F:metal ion binding"/>
    <property type="evidence" value="ECO:0007669"/>
    <property type="project" value="InterPro"/>
</dbReference>
<dbReference type="InterPro" id="IPR040409">
    <property type="entry name" value="PCS-like"/>
</dbReference>
<dbReference type="GO" id="GO:0016756">
    <property type="term" value="F:glutathione gamma-glutamylcysteinyltransferase activity"/>
    <property type="evidence" value="ECO:0007669"/>
    <property type="project" value="InterPro"/>
</dbReference>
<dbReference type="InterPro" id="IPR038156">
    <property type="entry name" value="PCS_N_sf"/>
</dbReference>
<accession>A0A7D9L365</accession>
<dbReference type="Proteomes" id="UP001152795">
    <property type="component" value="Unassembled WGS sequence"/>
</dbReference>
<evidence type="ECO:0000313" key="1">
    <source>
        <dbReference type="EMBL" id="CAB4022078.1"/>
    </source>
</evidence>
<comment type="caution">
    <text evidence="1">The sequence shown here is derived from an EMBL/GenBank/DDBJ whole genome shotgun (WGS) entry which is preliminary data.</text>
</comment>
<dbReference type="GO" id="GO:0098849">
    <property type="term" value="P:cellular detoxification of cadmium ion"/>
    <property type="evidence" value="ECO:0007669"/>
    <property type="project" value="TreeGrafter"/>
</dbReference>
<dbReference type="EMBL" id="CACRXK020011789">
    <property type="protein sequence ID" value="CAB4022078.1"/>
    <property type="molecule type" value="Genomic_DNA"/>
</dbReference>
<dbReference type="AlphaFoldDB" id="A0A7D9L365"/>
<dbReference type="GO" id="GO:0046938">
    <property type="term" value="P:phytochelatin biosynthetic process"/>
    <property type="evidence" value="ECO:0007669"/>
    <property type="project" value="InterPro"/>
</dbReference>
<organism evidence="1 2">
    <name type="scientific">Paramuricea clavata</name>
    <name type="common">Red gorgonian</name>
    <name type="synonym">Violescent sea-whip</name>
    <dbReference type="NCBI Taxonomy" id="317549"/>
    <lineage>
        <taxon>Eukaryota</taxon>
        <taxon>Metazoa</taxon>
        <taxon>Cnidaria</taxon>
        <taxon>Anthozoa</taxon>
        <taxon>Octocorallia</taxon>
        <taxon>Malacalcyonacea</taxon>
        <taxon>Plexauridae</taxon>
        <taxon>Paramuricea</taxon>
    </lineage>
</organism>
<dbReference type="GO" id="GO:0010273">
    <property type="term" value="P:detoxification of copper ion"/>
    <property type="evidence" value="ECO:0007669"/>
    <property type="project" value="TreeGrafter"/>
</dbReference>
<dbReference type="Pfam" id="PF05023">
    <property type="entry name" value="Phytochelatin"/>
    <property type="match status" value="1"/>
</dbReference>
<reference evidence="1" key="1">
    <citation type="submission" date="2020-04" db="EMBL/GenBank/DDBJ databases">
        <authorList>
            <person name="Alioto T."/>
            <person name="Alioto T."/>
            <person name="Gomez Garrido J."/>
        </authorList>
    </citation>
    <scope>NUCLEOTIDE SEQUENCE</scope>
    <source>
        <strain evidence="1">A484AB</strain>
    </source>
</reference>
<sequence>MATPKKEYYRKPLPSSCIDFASTEGKNIFKEALNEGTMDCFFILSSQFRTQDEPAYCGLSTLVMVLNALSVDPGKVWKAPWRWYHESMLDCCVPLEVAKKEGITLFHFSCLAMCNGLDVDMVQALPTATVVEFRDVVKRVTQCESQVLVCSYSREVLGQMGDGHFSPIGGYHSGRDLVLIFDVARFKYPPHWVTVDVLWRAMKGLIVDLGQ</sequence>
<protein>
    <submittedName>
        <fullName evidence="1">Glutathione gamma-glutamylcysteinyltransferase 3-like isoform X2</fullName>
    </submittedName>
</protein>
<dbReference type="PROSITE" id="PS51443">
    <property type="entry name" value="PCS"/>
    <property type="match status" value="1"/>
</dbReference>
<gene>
    <name evidence="1" type="ORF">PACLA_8A014859</name>
</gene>
<name>A0A7D9L365_PARCT</name>
<keyword evidence="2" id="KW-1185">Reference proteome</keyword>
<dbReference type="PANTHER" id="PTHR33447:SF2">
    <property type="entry name" value="GLUTATHIONE GAMMA-GLUTAMYLCYSTEINYLTRANSFERASE"/>
    <property type="match status" value="1"/>
</dbReference>
<evidence type="ECO:0000313" key="2">
    <source>
        <dbReference type="Proteomes" id="UP001152795"/>
    </source>
</evidence>